<dbReference type="RefSeq" id="WP_153139455.1">
    <property type="nucleotide sequence ID" value="NZ_VZAP01000157.1"/>
</dbReference>
<dbReference type="EMBL" id="VZAP01000157">
    <property type="protein sequence ID" value="MQO93532.1"/>
    <property type="molecule type" value="Genomic_DNA"/>
</dbReference>
<proteinExistence type="predicted"/>
<evidence type="ECO:0000313" key="1">
    <source>
        <dbReference type="EMBL" id="MQO93532.1"/>
    </source>
</evidence>
<evidence type="ECO:0000313" key="2">
    <source>
        <dbReference type="Proteomes" id="UP000421283"/>
    </source>
</evidence>
<comment type="caution">
    <text evidence="1">The sequence shown here is derived from an EMBL/GenBank/DDBJ whole genome shotgun (WGS) entry which is preliminary data.</text>
</comment>
<reference evidence="2" key="1">
    <citation type="submission" date="2019-09" db="EMBL/GenBank/DDBJ databases">
        <title>Distinct polysaccharide growth profiles of human intestinal Prevotella copri isolates.</title>
        <authorList>
            <person name="Fehlner-Peach H."/>
            <person name="Magnabosco C."/>
            <person name="Raghavan V."/>
            <person name="Scher J.U."/>
            <person name="Tett A."/>
            <person name="Cox L.M."/>
            <person name="Gottsegen C."/>
            <person name="Watters A."/>
            <person name="Wiltshire- Gordon J.D."/>
            <person name="Segata N."/>
            <person name="Bonneau R."/>
            <person name="Littman D.R."/>
        </authorList>
    </citation>
    <scope>NUCLEOTIDE SEQUENCE [LARGE SCALE GENOMIC DNA]</scope>
    <source>
        <strain evidence="2">iAU3127</strain>
    </source>
</reference>
<gene>
    <name evidence="1" type="ORF">F7D31_12880</name>
</gene>
<organism evidence="1 2">
    <name type="scientific">Segatella copri</name>
    <dbReference type="NCBI Taxonomy" id="165179"/>
    <lineage>
        <taxon>Bacteria</taxon>
        <taxon>Pseudomonadati</taxon>
        <taxon>Bacteroidota</taxon>
        <taxon>Bacteroidia</taxon>
        <taxon>Bacteroidales</taxon>
        <taxon>Prevotellaceae</taxon>
        <taxon>Segatella</taxon>
    </lineage>
</organism>
<name>A0AA90VL72_9BACT</name>
<dbReference type="AlphaFoldDB" id="A0AA90VL72"/>
<dbReference type="Proteomes" id="UP000421283">
    <property type="component" value="Unassembled WGS sequence"/>
</dbReference>
<accession>A0AA90VL72</accession>
<protein>
    <submittedName>
        <fullName evidence="1">Uncharacterized protein</fullName>
    </submittedName>
</protein>
<sequence length="82" mass="9883">MNMFEQMPFSEKYPVFRKLAEIGDLRKLSREELELYDEDIKNMRDIYATRKFSASFCYFNHFIQLTQPYYSANAATSFSQRN</sequence>